<dbReference type="InterPro" id="IPR009721">
    <property type="entry name" value="O-acyltransferase_WSD1_C"/>
</dbReference>
<evidence type="ECO:0000313" key="3">
    <source>
        <dbReference type="Proteomes" id="UP000324897"/>
    </source>
</evidence>
<dbReference type="Proteomes" id="UP000324897">
    <property type="component" value="Unassembled WGS sequence"/>
</dbReference>
<dbReference type="Pfam" id="PF06974">
    <property type="entry name" value="WS_DGAT_C"/>
    <property type="match status" value="1"/>
</dbReference>
<organism evidence="2 3">
    <name type="scientific">Eragrostis curvula</name>
    <name type="common">weeping love grass</name>
    <dbReference type="NCBI Taxonomy" id="38414"/>
    <lineage>
        <taxon>Eukaryota</taxon>
        <taxon>Viridiplantae</taxon>
        <taxon>Streptophyta</taxon>
        <taxon>Embryophyta</taxon>
        <taxon>Tracheophyta</taxon>
        <taxon>Spermatophyta</taxon>
        <taxon>Magnoliopsida</taxon>
        <taxon>Liliopsida</taxon>
        <taxon>Poales</taxon>
        <taxon>Poaceae</taxon>
        <taxon>PACMAD clade</taxon>
        <taxon>Chloridoideae</taxon>
        <taxon>Eragrostideae</taxon>
        <taxon>Eragrostidinae</taxon>
        <taxon>Eragrostis</taxon>
    </lineage>
</organism>
<dbReference type="PANTHER" id="PTHR31650">
    <property type="entry name" value="O-ACYLTRANSFERASE (WSD1-LIKE) FAMILY PROTEIN"/>
    <property type="match status" value="1"/>
</dbReference>
<reference evidence="2 3" key="1">
    <citation type="journal article" date="2019" name="Sci. Rep.">
        <title>A high-quality genome of Eragrostis curvula grass provides insights into Poaceae evolution and supports new strategies to enhance forage quality.</title>
        <authorList>
            <person name="Carballo J."/>
            <person name="Santos B.A.C.M."/>
            <person name="Zappacosta D."/>
            <person name="Garbus I."/>
            <person name="Selva J.P."/>
            <person name="Gallo C.A."/>
            <person name="Diaz A."/>
            <person name="Albertini E."/>
            <person name="Caccamo M."/>
            <person name="Echenique V."/>
        </authorList>
    </citation>
    <scope>NUCLEOTIDE SEQUENCE [LARGE SCALE GENOMIC DNA]</scope>
    <source>
        <strain evidence="3">cv. Victoria</strain>
        <tissue evidence="2">Leaf</tissue>
    </source>
</reference>
<dbReference type="EMBL" id="RWGY01000571">
    <property type="protein sequence ID" value="TVU00540.1"/>
    <property type="molecule type" value="Genomic_DNA"/>
</dbReference>
<dbReference type="GO" id="GO:0005886">
    <property type="term" value="C:plasma membrane"/>
    <property type="evidence" value="ECO:0007669"/>
    <property type="project" value="TreeGrafter"/>
</dbReference>
<evidence type="ECO:0000259" key="1">
    <source>
        <dbReference type="Pfam" id="PF06974"/>
    </source>
</evidence>
<accession>A0A5J9SNK2</accession>
<dbReference type="OrthoDB" id="619536at2759"/>
<evidence type="ECO:0000313" key="2">
    <source>
        <dbReference type="EMBL" id="TVU00540.1"/>
    </source>
</evidence>
<comment type="caution">
    <text evidence="2">The sequence shown here is derived from an EMBL/GenBank/DDBJ whole genome shotgun (WGS) entry which is preliminary data.</text>
</comment>
<dbReference type="AlphaFoldDB" id="A0A5J9SNK2"/>
<dbReference type="Gramene" id="TVU00540">
    <property type="protein sequence ID" value="TVU00540"/>
    <property type="gene ID" value="EJB05_54003"/>
</dbReference>
<feature type="non-terminal residue" evidence="2">
    <location>
        <position position="1"/>
    </location>
</feature>
<sequence>MSIYIAQWLELGARCPPSKANIWRCPPGKFDRSRAAASLCYGMFTNTTLSFSSMAGRVEKVEFYGHPIVDIAPTVYGHPHTNIL</sequence>
<protein>
    <recommendedName>
        <fullName evidence="1">O-acyltransferase WSD1 C-terminal domain-containing protein</fullName>
    </recommendedName>
</protein>
<name>A0A5J9SNK2_9POAL</name>
<proteinExistence type="predicted"/>
<gene>
    <name evidence="2" type="ORF">EJB05_54003</name>
</gene>
<dbReference type="GO" id="GO:0008374">
    <property type="term" value="F:O-acyltransferase activity"/>
    <property type="evidence" value="ECO:0007669"/>
    <property type="project" value="InterPro"/>
</dbReference>
<dbReference type="PANTHER" id="PTHR31650:SF1">
    <property type="entry name" value="WAX ESTER SYNTHASE_DIACYLGLYCEROL ACYLTRANSFERASE 4-RELATED"/>
    <property type="match status" value="1"/>
</dbReference>
<keyword evidence="3" id="KW-1185">Reference proteome</keyword>
<dbReference type="InterPro" id="IPR045034">
    <property type="entry name" value="O-acyltransferase_WSD1-like"/>
</dbReference>
<dbReference type="GO" id="GO:0019432">
    <property type="term" value="P:triglyceride biosynthetic process"/>
    <property type="evidence" value="ECO:0007669"/>
    <property type="project" value="TreeGrafter"/>
</dbReference>
<feature type="domain" description="O-acyltransferase WSD1 C-terminal" evidence="1">
    <location>
        <begin position="33"/>
        <end position="81"/>
    </location>
</feature>